<proteinExistence type="predicted"/>
<dbReference type="Gene3D" id="3.60.21.10">
    <property type="match status" value="1"/>
</dbReference>
<reference evidence="3" key="1">
    <citation type="submission" date="2018-12" db="EMBL/GenBank/DDBJ databases">
        <title>Tengunoibacter tsumagoiensis gen. nov., sp. nov., Dictyobacter kobayashii sp. nov., D. alpinus sp. nov., and D. joshuensis sp. nov. and description of Dictyobacteraceae fam. nov. within the order Ktedonobacterales isolated from Tengu-no-mugimeshi.</title>
        <authorList>
            <person name="Wang C.M."/>
            <person name="Zheng Y."/>
            <person name="Sakai Y."/>
            <person name="Toyoda A."/>
            <person name="Minakuchi Y."/>
            <person name="Abe K."/>
            <person name="Yokota A."/>
            <person name="Yabe S."/>
        </authorList>
    </citation>
    <scope>NUCLEOTIDE SEQUENCE [LARGE SCALE GENOMIC DNA]</scope>
    <source>
        <strain evidence="3">Uno11</strain>
    </source>
</reference>
<evidence type="ECO:0000313" key="2">
    <source>
        <dbReference type="EMBL" id="GCE22766.1"/>
    </source>
</evidence>
<dbReference type="OrthoDB" id="357054at2"/>
<evidence type="ECO:0000313" key="3">
    <source>
        <dbReference type="Proteomes" id="UP000287188"/>
    </source>
</evidence>
<sequence length="347" mass="39424">MLNVLNNPASTFEMLSDFARHNQLEPVETYRAALEAIVKVLPPPGSLLHLPDLPTLIIPDLHARREMLLAIFQTPLMEGPFAGRQVFELLQQGLINVVCVGDIVHSEERSNWVINLDGEWTPELLDKEMVRSLGAGAMIMYLKLQYPEHFHCLRGNHDDMAAEFGPFRKFVGLKYDEQDEPVLVDGQSVLTADKGESQIVRDWILAREGYGQTFLDAWTQFERALPLFAQGSYYVISHTLPDISFSESDLHDPNKLRNITLALTSNRGINPPAIKSTLDNLGLKDIVQRWFYGHSRVLPEKNGGKYEEDLDGLLVRLNNPKKQVFAYVPLASDERRFDPTRDVYLIE</sequence>
<dbReference type="SUPFAM" id="SSF56300">
    <property type="entry name" value="Metallo-dependent phosphatases"/>
    <property type="match status" value="1"/>
</dbReference>
<dbReference type="GO" id="GO:0016787">
    <property type="term" value="F:hydrolase activity"/>
    <property type="evidence" value="ECO:0007669"/>
    <property type="project" value="InterPro"/>
</dbReference>
<dbReference type="Pfam" id="PF00149">
    <property type="entry name" value="Metallophos"/>
    <property type="match status" value="1"/>
</dbReference>
<comment type="caution">
    <text evidence="2">The sequence shown here is derived from an EMBL/GenBank/DDBJ whole genome shotgun (WGS) entry which is preliminary data.</text>
</comment>
<feature type="domain" description="Calcineurin-like phosphoesterase" evidence="1">
    <location>
        <begin position="54"/>
        <end position="294"/>
    </location>
</feature>
<dbReference type="Proteomes" id="UP000287188">
    <property type="component" value="Unassembled WGS sequence"/>
</dbReference>
<dbReference type="EMBL" id="BIFS01000002">
    <property type="protein sequence ID" value="GCE22766.1"/>
    <property type="molecule type" value="Genomic_DNA"/>
</dbReference>
<accession>A0A402AUE8</accession>
<dbReference type="AlphaFoldDB" id="A0A402AUE8"/>
<gene>
    <name evidence="2" type="ORF">KDK_65660</name>
</gene>
<dbReference type="RefSeq" id="WP_126556024.1">
    <property type="nucleotide sequence ID" value="NZ_BIFS01000002.1"/>
</dbReference>
<dbReference type="InterPro" id="IPR004843">
    <property type="entry name" value="Calcineurin-like_PHP"/>
</dbReference>
<dbReference type="InterPro" id="IPR029052">
    <property type="entry name" value="Metallo-depent_PP-like"/>
</dbReference>
<evidence type="ECO:0000259" key="1">
    <source>
        <dbReference type="Pfam" id="PF00149"/>
    </source>
</evidence>
<keyword evidence="3" id="KW-1185">Reference proteome</keyword>
<name>A0A402AUE8_9CHLR</name>
<organism evidence="2 3">
    <name type="scientific">Dictyobacter kobayashii</name>
    <dbReference type="NCBI Taxonomy" id="2014872"/>
    <lineage>
        <taxon>Bacteria</taxon>
        <taxon>Bacillati</taxon>
        <taxon>Chloroflexota</taxon>
        <taxon>Ktedonobacteria</taxon>
        <taxon>Ktedonobacterales</taxon>
        <taxon>Dictyobacteraceae</taxon>
        <taxon>Dictyobacter</taxon>
    </lineage>
</organism>
<protein>
    <recommendedName>
        <fullName evidence="1">Calcineurin-like phosphoesterase domain-containing protein</fullName>
    </recommendedName>
</protein>